<dbReference type="Gramene" id="Pp3c8_15600V3.1">
    <property type="protein sequence ID" value="PAC:32965508.CDS.1"/>
    <property type="gene ID" value="Pp3c8_15600"/>
</dbReference>
<reference evidence="2" key="3">
    <citation type="submission" date="2020-12" db="UniProtKB">
        <authorList>
            <consortium name="EnsemblPlants"/>
        </authorList>
    </citation>
    <scope>IDENTIFICATION</scope>
</reference>
<evidence type="ECO:0000313" key="3">
    <source>
        <dbReference type="Proteomes" id="UP000006727"/>
    </source>
</evidence>
<protein>
    <submittedName>
        <fullName evidence="1 2">Uncharacterized protein</fullName>
    </submittedName>
</protein>
<accession>A0A2K1K7E9</accession>
<reference evidence="1 3" key="1">
    <citation type="journal article" date="2008" name="Science">
        <title>The Physcomitrella genome reveals evolutionary insights into the conquest of land by plants.</title>
        <authorList>
            <person name="Rensing S."/>
            <person name="Lang D."/>
            <person name="Zimmer A."/>
            <person name="Terry A."/>
            <person name="Salamov A."/>
            <person name="Shapiro H."/>
            <person name="Nishiyama T."/>
            <person name="Perroud P.-F."/>
            <person name="Lindquist E."/>
            <person name="Kamisugi Y."/>
            <person name="Tanahashi T."/>
            <person name="Sakakibara K."/>
            <person name="Fujita T."/>
            <person name="Oishi K."/>
            <person name="Shin-I T."/>
            <person name="Kuroki Y."/>
            <person name="Toyoda A."/>
            <person name="Suzuki Y."/>
            <person name="Hashimoto A."/>
            <person name="Yamaguchi K."/>
            <person name="Sugano A."/>
            <person name="Kohara Y."/>
            <person name="Fujiyama A."/>
            <person name="Anterola A."/>
            <person name="Aoki S."/>
            <person name="Ashton N."/>
            <person name="Barbazuk W.B."/>
            <person name="Barker E."/>
            <person name="Bennetzen J."/>
            <person name="Bezanilla M."/>
            <person name="Blankenship R."/>
            <person name="Cho S.H."/>
            <person name="Dutcher S."/>
            <person name="Estelle M."/>
            <person name="Fawcett J.A."/>
            <person name="Gundlach H."/>
            <person name="Hanada K."/>
            <person name="Heyl A."/>
            <person name="Hicks K.A."/>
            <person name="Hugh J."/>
            <person name="Lohr M."/>
            <person name="Mayer K."/>
            <person name="Melkozernov A."/>
            <person name="Murata T."/>
            <person name="Nelson D."/>
            <person name="Pils B."/>
            <person name="Prigge M."/>
            <person name="Reiss B."/>
            <person name="Renner T."/>
            <person name="Rombauts S."/>
            <person name="Rushton P."/>
            <person name="Sanderfoot A."/>
            <person name="Schween G."/>
            <person name="Shiu S.-H."/>
            <person name="Stueber K."/>
            <person name="Theodoulou F.L."/>
            <person name="Tu H."/>
            <person name="Van de Peer Y."/>
            <person name="Verrier P.J."/>
            <person name="Waters E."/>
            <person name="Wood A."/>
            <person name="Yang L."/>
            <person name="Cove D."/>
            <person name="Cuming A."/>
            <person name="Hasebe M."/>
            <person name="Lucas S."/>
            <person name="Mishler D.B."/>
            <person name="Reski R."/>
            <person name="Grigoriev I."/>
            <person name="Quatrano R.S."/>
            <person name="Boore J.L."/>
        </authorList>
    </citation>
    <scope>NUCLEOTIDE SEQUENCE [LARGE SCALE GENOMIC DNA]</scope>
    <source>
        <strain evidence="2 3">cv. Gransden 2004</strain>
    </source>
</reference>
<dbReference type="EMBL" id="ABEU02000008">
    <property type="protein sequence ID" value="PNR49695.1"/>
    <property type="molecule type" value="Genomic_DNA"/>
</dbReference>
<name>A0A2K1K7E9_PHYPA</name>
<organism evidence="1">
    <name type="scientific">Physcomitrium patens</name>
    <name type="common">Spreading-leaved earth moss</name>
    <name type="synonym">Physcomitrella patens</name>
    <dbReference type="NCBI Taxonomy" id="3218"/>
    <lineage>
        <taxon>Eukaryota</taxon>
        <taxon>Viridiplantae</taxon>
        <taxon>Streptophyta</taxon>
        <taxon>Embryophyta</taxon>
        <taxon>Bryophyta</taxon>
        <taxon>Bryophytina</taxon>
        <taxon>Bryopsida</taxon>
        <taxon>Funariidae</taxon>
        <taxon>Funariales</taxon>
        <taxon>Funariaceae</taxon>
        <taxon>Physcomitrium</taxon>
    </lineage>
</organism>
<dbReference type="EnsemblPlants" id="Pp3c8_15600V3.2">
    <property type="protein sequence ID" value="PAC:32965509.CDS.1"/>
    <property type="gene ID" value="Pp3c8_15600"/>
</dbReference>
<dbReference type="EnsemblPlants" id="Pp3c8_15600V3.1">
    <property type="protein sequence ID" value="PAC:32965508.CDS.1"/>
    <property type="gene ID" value="Pp3c8_15600"/>
</dbReference>
<reference evidence="1 3" key="2">
    <citation type="journal article" date="2018" name="Plant J.">
        <title>The Physcomitrella patens chromosome-scale assembly reveals moss genome structure and evolution.</title>
        <authorList>
            <person name="Lang D."/>
            <person name="Ullrich K.K."/>
            <person name="Murat F."/>
            <person name="Fuchs J."/>
            <person name="Jenkins J."/>
            <person name="Haas F.B."/>
            <person name="Piednoel M."/>
            <person name="Gundlach H."/>
            <person name="Van Bel M."/>
            <person name="Meyberg R."/>
            <person name="Vives C."/>
            <person name="Morata J."/>
            <person name="Symeonidi A."/>
            <person name="Hiss M."/>
            <person name="Muchero W."/>
            <person name="Kamisugi Y."/>
            <person name="Saleh O."/>
            <person name="Blanc G."/>
            <person name="Decker E.L."/>
            <person name="van Gessel N."/>
            <person name="Grimwood J."/>
            <person name="Hayes R.D."/>
            <person name="Graham S.W."/>
            <person name="Gunter L.E."/>
            <person name="McDaniel S.F."/>
            <person name="Hoernstein S.N.W."/>
            <person name="Larsson A."/>
            <person name="Li F.W."/>
            <person name="Perroud P.F."/>
            <person name="Phillips J."/>
            <person name="Ranjan P."/>
            <person name="Rokshar D.S."/>
            <person name="Rothfels C.J."/>
            <person name="Schneider L."/>
            <person name="Shu S."/>
            <person name="Stevenson D.W."/>
            <person name="Thummler F."/>
            <person name="Tillich M."/>
            <person name="Villarreal Aguilar J.C."/>
            <person name="Widiez T."/>
            <person name="Wong G.K."/>
            <person name="Wymore A."/>
            <person name="Zhang Y."/>
            <person name="Zimmer A.D."/>
            <person name="Quatrano R.S."/>
            <person name="Mayer K.F.X."/>
            <person name="Goodstein D."/>
            <person name="Casacuberta J.M."/>
            <person name="Vandepoele K."/>
            <person name="Reski R."/>
            <person name="Cuming A.C."/>
            <person name="Tuskan G.A."/>
            <person name="Maumus F."/>
            <person name="Salse J."/>
            <person name="Schmutz J."/>
            <person name="Rensing S.A."/>
        </authorList>
    </citation>
    <scope>NUCLEOTIDE SEQUENCE [LARGE SCALE GENOMIC DNA]</scope>
    <source>
        <strain evidence="2 3">cv. Gransden 2004</strain>
    </source>
</reference>
<dbReference type="InParanoid" id="A0A2K1K7E9"/>
<dbReference type="Proteomes" id="UP000006727">
    <property type="component" value="Chromosome 8"/>
</dbReference>
<sequence length="59" mass="6569">MCMYICGESMWALTVHVFGQPQREMTSSGAELGGHHVEHACNLVPLDHHSVEEFPSLCE</sequence>
<proteinExistence type="predicted"/>
<evidence type="ECO:0000313" key="2">
    <source>
        <dbReference type="EnsemblPlants" id="PAC:32965508.CDS.1"/>
    </source>
</evidence>
<evidence type="ECO:0000313" key="1">
    <source>
        <dbReference type="EMBL" id="PNR49695.1"/>
    </source>
</evidence>
<gene>
    <name evidence="1" type="ORF">PHYPA_011591</name>
</gene>
<dbReference type="Gramene" id="Pp3c8_15600V3.2">
    <property type="protein sequence ID" value="PAC:32965509.CDS.1"/>
    <property type="gene ID" value="Pp3c8_15600"/>
</dbReference>
<keyword evidence="3" id="KW-1185">Reference proteome</keyword>
<dbReference type="AlphaFoldDB" id="A0A2K1K7E9"/>
<dbReference type="PaxDb" id="3218-PP1S114_29V6.1"/>